<dbReference type="NCBIfam" id="TIGR01381">
    <property type="entry name" value="E1_like_apg7"/>
    <property type="match status" value="1"/>
</dbReference>
<evidence type="ECO:0000256" key="6">
    <source>
        <dbReference type="ARBA" id="ARBA00022786"/>
    </source>
</evidence>
<evidence type="ECO:0000256" key="9">
    <source>
        <dbReference type="PIRSR" id="PIRSR606285-1"/>
    </source>
</evidence>
<comment type="subunit">
    <text evidence="2 10">Homodimer.</text>
</comment>
<evidence type="ECO:0000256" key="3">
    <source>
        <dbReference type="ARBA" id="ARBA00017647"/>
    </source>
</evidence>
<dbReference type="EMBL" id="HACA01006730">
    <property type="protein sequence ID" value="CDW24091.1"/>
    <property type="molecule type" value="Transcribed_RNA"/>
</dbReference>
<accession>A0A0K2TF56</accession>
<keyword evidence="8 10" id="KW-0072">Autophagy</keyword>
<evidence type="ECO:0000256" key="8">
    <source>
        <dbReference type="ARBA" id="ARBA00023006"/>
    </source>
</evidence>
<keyword evidence="6 10" id="KW-0833">Ubl conjugation pathway</keyword>
<proteinExistence type="inferred from homology"/>
<dbReference type="Gene3D" id="3.40.50.720">
    <property type="entry name" value="NAD(P)-binding Rossmann-like Domain"/>
    <property type="match status" value="1"/>
</dbReference>
<dbReference type="Gene3D" id="3.40.140.100">
    <property type="entry name" value="Ubiquitin-like modifier-activating enzyme ATG7 C-terminal domain"/>
    <property type="match status" value="1"/>
</dbReference>
<evidence type="ECO:0000256" key="10">
    <source>
        <dbReference type="RuleBase" id="RU366022"/>
    </source>
</evidence>
<protein>
    <recommendedName>
        <fullName evidence="3 10">Ubiquitin-like modifier-activating enzyme ATG7</fullName>
    </recommendedName>
    <alternativeName>
        <fullName evidence="10">Autophagy-related protein 7</fullName>
    </alternativeName>
</protein>
<evidence type="ECO:0000313" key="13">
    <source>
        <dbReference type="EMBL" id="CDW24091.1"/>
    </source>
</evidence>
<dbReference type="InterPro" id="IPR042522">
    <property type="entry name" value="Atg7_N_1"/>
</dbReference>
<dbReference type="GO" id="GO:0006995">
    <property type="term" value="P:cellular response to nitrogen starvation"/>
    <property type="evidence" value="ECO:0007669"/>
    <property type="project" value="TreeGrafter"/>
</dbReference>
<evidence type="ECO:0000256" key="7">
    <source>
        <dbReference type="ARBA" id="ARBA00022927"/>
    </source>
</evidence>
<organism evidence="13">
    <name type="scientific">Lepeophtheirus salmonis</name>
    <name type="common">Salmon louse</name>
    <name type="synonym">Caligus salmonis</name>
    <dbReference type="NCBI Taxonomy" id="72036"/>
    <lineage>
        <taxon>Eukaryota</taxon>
        <taxon>Metazoa</taxon>
        <taxon>Ecdysozoa</taxon>
        <taxon>Arthropoda</taxon>
        <taxon>Crustacea</taxon>
        <taxon>Multicrustacea</taxon>
        <taxon>Hexanauplia</taxon>
        <taxon>Copepoda</taxon>
        <taxon>Siphonostomatoida</taxon>
        <taxon>Caligidae</taxon>
        <taxon>Lepeophtheirus</taxon>
    </lineage>
</organism>
<dbReference type="InterPro" id="IPR006285">
    <property type="entry name" value="Atg7"/>
</dbReference>
<dbReference type="GO" id="GO:0034727">
    <property type="term" value="P:piecemeal microautophagy of the nucleus"/>
    <property type="evidence" value="ECO:0007669"/>
    <property type="project" value="TreeGrafter"/>
</dbReference>
<evidence type="ECO:0000256" key="5">
    <source>
        <dbReference type="ARBA" id="ARBA00022490"/>
    </source>
</evidence>
<name>A0A0K2TF56_LEPSM</name>
<dbReference type="InterPro" id="IPR032197">
    <property type="entry name" value="Atg7_N"/>
</dbReference>
<dbReference type="InterPro" id="IPR045886">
    <property type="entry name" value="ThiF/MoeB/HesA"/>
</dbReference>
<evidence type="ECO:0000259" key="11">
    <source>
        <dbReference type="Pfam" id="PF00899"/>
    </source>
</evidence>
<dbReference type="GO" id="GO:0000045">
    <property type="term" value="P:autophagosome assembly"/>
    <property type="evidence" value="ECO:0007669"/>
    <property type="project" value="TreeGrafter"/>
</dbReference>
<dbReference type="Gene3D" id="3.40.140.70">
    <property type="entry name" value="Ubiquitin-like modifier-activating enzyme ATG7 N-terminal domain"/>
    <property type="match status" value="1"/>
</dbReference>
<dbReference type="GO" id="GO:0000422">
    <property type="term" value="P:autophagy of mitochondrion"/>
    <property type="evidence" value="ECO:0007669"/>
    <property type="project" value="TreeGrafter"/>
</dbReference>
<dbReference type="AlphaFoldDB" id="A0A0K2TF56"/>
<dbReference type="GO" id="GO:0015031">
    <property type="term" value="P:protein transport"/>
    <property type="evidence" value="ECO:0007669"/>
    <property type="project" value="UniProtKB-UniRule"/>
</dbReference>
<feature type="domain" description="Ubiquitin-like modifier-activating enzyme Atg7 N-terminal" evidence="12">
    <location>
        <begin position="4"/>
        <end position="287"/>
    </location>
</feature>
<feature type="domain" description="THIF-type NAD/FAD binding fold" evidence="11">
    <location>
        <begin position="304"/>
        <end position="548"/>
    </location>
</feature>
<comment type="function">
    <text evidence="10">E1-like activating enzyme involved in the 2 ubiquitin-like systems required for autophagy.</text>
</comment>
<dbReference type="InterPro" id="IPR042523">
    <property type="entry name" value="Atg7_N_2"/>
</dbReference>
<keyword evidence="4 10" id="KW-0813">Transport</keyword>
<evidence type="ECO:0000256" key="2">
    <source>
        <dbReference type="ARBA" id="ARBA00011738"/>
    </source>
</evidence>
<dbReference type="OrthoDB" id="338614at2759"/>
<reference evidence="13" key="1">
    <citation type="submission" date="2014-05" db="EMBL/GenBank/DDBJ databases">
        <authorList>
            <person name="Chronopoulou M."/>
        </authorList>
    </citation>
    <scope>NUCLEOTIDE SEQUENCE</scope>
    <source>
        <tissue evidence="13">Whole organism</tissue>
    </source>
</reference>
<keyword evidence="5 10" id="KW-0963">Cytoplasm</keyword>
<feature type="active site" description="Glycyl thioester intermediate" evidence="9">
    <location>
        <position position="518"/>
    </location>
</feature>
<dbReference type="Pfam" id="PF16420">
    <property type="entry name" value="ATG7_N"/>
    <property type="match status" value="1"/>
</dbReference>
<dbReference type="GO" id="GO:0019778">
    <property type="term" value="F:Atg12 activating enzyme activity"/>
    <property type="evidence" value="ECO:0007669"/>
    <property type="project" value="TreeGrafter"/>
</dbReference>
<dbReference type="PANTHER" id="PTHR10953:SF3">
    <property type="entry name" value="UBIQUITIN-LIKE MODIFIER-ACTIVATING ENZYME ATG7"/>
    <property type="match status" value="1"/>
</dbReference>
<dbReference type="SUPFAM" id="SSF69572">
    <property type="entry name" value="Activating enzymes of the ubiquitin-like proteins"/>
    <property type="match status" value="1"/>
</dbReference>
<comment type="subcellular location">
    <subcellularLocation>
        <location evidence="10">Cytoplasm</location>
    </subcellularLocation>
    <subcellularLocation>
        <location evidence="10">Preautophagosomal structure</location>
    </subcellularLocation>
</comment>
<dbReference type="FunFam" id="3.40.50.720:FF:000395">
    <property type="entry name" value="ubiquitin-like modifier-activating enzyme ATG7"/>
    <property type="match status" value="1"/>
</dbReference>
<sequence>MTTLQFVPFDSRVNPDFWLCLSKIKLEVLKLKDEAYPVVGRVELTNRGKDIPPILDMDRFSFDKDQSNDVTSIFSQGFICNQNTIEKFKNIDKSELLENTCGQQLRESIMNGSALDNPSQHLGSFLILTFADLKKYNFYFWFSFPGFQMPSELRIVSCEPAPDFTIPKESFATYFAIINGNYRENVKEAVQIFNETDHDIIFGYLDSCTYENNPGWSLRNYLSLILYHSPGKKVFKILSHRRRTESKLMILDYQSDVDKFELGSVVGWEKNENGKLGPRVAAMKNAMDPKVLAESSVDLNLKLMKWRVAPDLDLDTLSKLKVLLLGSGTLGCNVARVCLGWGIRHITFVDNSRVSFSNPARQTLFDFNDCLEGGQHKAKCASEKLKSIFPGVTSNWHDVFIPMPGHPISDSNLEESKKNFEELDKLIQSHDVVFLLTDSRESRWLPTVMGAHYEKIVMNAALGFDTFLVMRHGMSPKKYLVSGNNDPQIPGDSLGCYFCNDVVAPGDSLKDRTLDQQCTVTRPGMSFQAAAIVVELAVSMIQHKKKGFAPAGTQDSESVLGLVPHSIRGSMNTFSQFCPTTSAFDRCTACSHIVLKEFAENRFQFIQKVCNSSSYIEDITGLSTLLSGVNLDDIVALNSDSEEE</sequence>
<dbReference type="Pfam" id="PF00899">
    <property type="entry name" value="ThiF"/>
    <property type="match status" value="1"/>
</dbReference>
<dbReference type="GO" id="GO:0000407">
    <property type="term" value="C:phagophore assembly site"/>
    <property type="evidence" value="ECO:0007669"/>
    <property type="project" value="UniProtKB-SubCell"/>
</dbReference>
<dbReference type="PANTHER" id="PTHR10953">
    <property type="entry name" value="UBIQUITIN-ACTIVATING ENZYME E1"/>
    <property type="match status" value="1"/>
</dbReference>
<dbReference type="OMA" id="RQIWDAI"/>
<dbReference type="GO" id="GO:0019779">
    <property type="term" value="F:Atg8 activating enzyme activity"/>
    <property type="evidence" value="ECO:0007669"/>
    <property type="project" value="TreeGrafter"/>
</dbReference>
<keyword evidence="7 10" id="KW-0653">Protein transport</keyword>
<evidence type="ECO:0000256" key="4">
    <source>
        <dbReference type="ARBA" id="ARBA00022448"/>
    </source>
</evidence>
<dbReference type="InterPro" id="IPR035985">
    <property type="entry name" value="Ubiquitin-activating_enz"/>
</dbReference>
<evidence type="ECO:0000256" key="1">
    <source>
        <dbReference type="ARBA" id="ARBA00010931"/>
    </source>
</evidence>
<dbReference type="GO" id="GO:0032446">
    <property type="term" value="P:protein modification by small protein conjugation"/>
    <property type="evidence" value="ECO:0007669"/>
    <property type="project" value="TreeGrafter"/>
</dbReference>
<dbReference type="InterPro" id="IPR000594">
    <property type="entry name" value="ThiF_NAD_FAD-bd"/>
</dbReference>
<comment type="similarity">
    <text evidence="1 10">Belongs to the ATG7 family.</text>
</comment>
<evidence type="ECO:0000259" key="12">
    <source>
        <dbReference type="Pfam" id="PF16420"/>
    </source>
</evidence>